<organism evidence="3 4">
    <name type="scientific">Rhizobium mesosinicum</name>
    <dbReference type="NCBI Taxonomy" id="335017"/>
    <lineage>
        <taxon>Bacteria</taxon>
        <taxon>Pseudomonadati</taxon>
        <taxon>Pseudomonadota</taxon>
        <taxon>Alphaproteobacteria</taxon>
        <taxon>Hyphomicrobiales</taxon>
        <taxon>Rhizobiaceae</taxon>
        <taxon>Rhizobium/Agrobacterium group</taxon>
        <taxon>Rhizobium</taxon>
    </lineage>
</organism>
<evidence type="ECO:0000256" key="1">
    <source>
        <dbReference type="ARBA" id="ARBA00008791"/>
    </source>
</evidence>
<reference evidence="3 4" key="1">
    <citation type="journal article" date="2021" name="MBio">
        <title>Poor Competitiveness of Bradyrhizobium in Pigeon Pea Root Colonization in Indian Soils.</title>
        <authorList>
            <person name="Chalasani D."/>
            <person name="Basu A."/>
            <person name="Pullabhotla S.V.S.R.N."/>
            <person name="Jorrin B."/>
            <person name="Neal A.L."/>
            <person name="Poole P.S."/>
            <person name="Podile A.R."/>
            <person name="Tkacz A."/>
        </authorList>
    </citation>
    <scope>NUCLEOTIDE SEQUENCE [LARGE SCALE GENOMIC DNA]</scope>
    <source>
        <strain evidence="3 4">HU56</strain>
    </source>
</reference>
<proteinExistence type="inferred from homology"/>
<comment type="similarity">
    <text evidence="1">Belongs to the universal stress protein A family.</text>
</comment>
<dbReference type="RefSeq" id="WP_220333812.1">
    <property type="nucleotide sequence ID" value="NZ_JAEUAK010000003.1"/>
</dbReference>
<accession>A0ABS7GR07</accession>
<dbReference type="PANTHER" id="PTHR46268">
    <property type="entry name" value="STRESS RESPONSE PROTEIN NHAX"/>
    <property type="match status" value="1"/>
</dbReference>
<dbReference type="EMBL" id="JAEUAK010000003">
    <property type="protein sequence ID" value="MBW9052353.1"/>
    <property type="molecule type" value="Genomic_DNA"/>
</dbReference>
<protein>
    <submittedName>
        <fullName evidence="3">Universal stress protein</fullName>
    </submittedName>
</protein>
<feature type="domain" description="UspA" evidence="2">
    <location>
        <begin position="1"/>
        <end position="174"/>
    </location>
</feature>
<comment type="caution">
    <text evidence="3">The sequence shown here is derived from an EMBL/GenBank/DDBJ whole genome shotgun (WGS) entry which is preliminary data.</text>
</comment>
<dbReference type="PRINTS" id="PR01438">
    <property type="entry name" value="UNVRSLSTRESS"/>
</dbReference>
<dbReference type="InterPro" id="IPR006016">
    <property type="entry name" value="UspA"/>
</dbReference>
<evidence type="ECO:0000259" key="2">
    <source>
        <dbReference type="Pfam" id="PF00582"/>
    </source>
</evidence>
<dbReference type="SUPFAM" id="SSF52402">
    <property type="entry name" value="Adenine nucleotide alpha hydrolases-like"/>
    <property type="match status" value="1"/>
</dbReference>
<sequence>MFKNILIATDGSEHSKKAVELGASLAAGSGGQVVLVHVLLVGEVDTDVQRMIDAEFPGAEPALGSADDIMSTRLAAPRFDISLHRATSYRIFRILGDQIIEQAIKTVKAEGVDQVSTLLLEGNPAEQILNSITDVQPDVVICGARGLSKFSALLLGSVSNKIAQLCPVTCVTVR</sequence>
<name>A0ABS7GR07_9HYPH</name>
<evidence type="ECO:0000313" key="3">
    <source>
        <dbReference type="EMBL" id="MBW9052353.1"/>
    </source>
</evidence>
<dbReference type="Pfam" id="PF00582">
    <property type="entry name" value="Usp"/>
    <property type="match status" value="1"/>
</dbReference>
<dbReference type="Proteomes" id="UP000717752">
    <property type="component" value="Unassembled WGS sequence"/>
</dbReference>
<dbReference type="Gene3D" id="3.40.50.620">
    <property type="entry name" value="HUPs"/>
    <property type="match status" value="1"/>
</dbReference>
<dbReference type="InterPro" id="IPR014729">
    <property type="entry name" value="Rossmann-like_a/b/a_fold"/>
</dbReference>
<dbReference type="InterPro" id="IPR006015">
    <property type="entry name" value="Universal_stress_UspA"/>
</dbReference>
<gene>
    <name evidence="3" type="ORF">JNB85_07975</name>
</gene>
<dbReference type="PANTHER" id="PTHR46268:SF6">
    <property type="entry name" value="UNIVERSAL STRESS PROTEIN UP12"/>
    <property type="match status" value="1"/>
</dbReference>
<keyword evidence="4" id="KW-1185">Reference proteome</keyword>
<dbReference type="CDD" id="cd00293">
    <property type="entry name" value="USP-like"/>
    <property type="match status" value="1"/>
</dbReference>
<evidence type="ECO:0000313" key="4">
    <source>
        <dbReference type="Proteomes" id="UP000717752"/>
    </source>
</evidence>